<protein>
    <submittedName>
        <fullName evidence="4">ANK_REP_REGION domain-containing protein</fullName>
    </submittedName>
</protein>
<evidence type="ECO:0000313" key="3">
    <source>
        <dbReference type="Proteomes" id="UP000095280"/>
    </source>
</evidence>
<dbReference type="WBParaSite" id="maker-unitig_35732-snap-gene-0.2-mRNA-1">
    <property type="protein sequence ID" value="maker-unitig_35732-snap-gene-0.2-mRNA-1"/>
    <property type="gene ID" value="maker-unitig_35732-snap-gene-0.2"/>
</dbReference>
<dbReference type="InterPro" id="IPR036770">
    <property type="entry name" value="Ankyrin_rpt-contain_sf"/>
</dbReference>
<evidence type="ECO:0000313" key="4">
    <source>
        <dbReference type="WBParaSite" id="maker-unitig_35732-snap-gene-0.2-mRNA-1"/>
    </source>
</evidence>
<proteinExistence type="predicted"/>
<dbReference type="InterPro" id="IPR002110">
    <property type="entry name" value="Ankyrin_rpt"/>
</dbReference>
<evidence type="ECO:0000256" key="2">
    <source>
        <dbReference type="SAM" id="MobiDB-lite"/>
    </source>
</evidence>
<dbReference type="AlphaFoldDB" id="A0A1I8FI44"/>
<feature type="repeat" description="ANK" evidence="1">
    <location>
        <begin position="132"/>
        <end position="156"/>
    </location>
</feature>
<dbReference type="PROSITE" id="PS50297">
    <property type="entry name" value="ANK_REP_REGION"/>
    <property type="match status" value="1"/>
</dbReference>
<reference evidence="4" key="1">
    <citation type="submission" date="2016-11" db="UniProtKB">
        <authorList>
            <consortium name="WormBaseParasite"/>
        </authorList>
    </citation>
    <scope>IDENTIFICATION</scope>
</reference>
<feature type="compositionally biased region" description="Basic residues" evidence="2">
    <location>
        <begin position="80"/>
        <end position="91"/>
    </location>
</feature>
<dbReference type="Gene3D" id="1.25.40.20">
    <property type="entry name" value="Ankyrin repeat-containing domain"/>
    <property type="match status" value="1"/>
</dbReference>
<dbReference type="Proteomes" id="UP000095280">
    <property type="component" value="Unplaced"/>
</dbReference>
<keyword evidence="3" id="KW-1185">Reference proteome</keyword>
<accession>A0A1I8FI44</accession>
<name>A0A1I8FI44_9PLAT</name>
<keyword evidence="1" id="KW-0040">ANK repeat</keyword>
<organism evidence="3 4">
    <name type="scientific">Macrostomum lignano</name>
    <dbReference type="NCBI Taxonomy" id="282301"/>
    <lineage>
        <taxon>Eukaryota</taxon>
        <taxon>Metazoa</taxon>
        <taxon>Spiralia</taxon>
        <taxon>Lophotrochozoa</taxon>
        <taxon>Platyhelminthes</taxon>
        <taxon>Rhabditophora</taxon>
        <taxon>Macrostomorpha</taxon>
        <taxon>Macrostomida</taxon>
        <taxon>Macrostomidae</taxon>
        <taxon>Macrostomum</taxon>
    </lineage>
</organism>
<sequence length="326" mass="35394">WPKATARWRQATAKIAPKATARWHQSYGKIAPKLLQDSAKATTRLRQSYCKAAPKLLQVAPSYCKVAAKATQNTPKLLQAKKRQQKRKNKKQPQAAEAPQTAVDFPKEDQQQQQQEQQERQNSQIRTVRARNGETALTAALRQGNVAAVRLLLQHGCAVKRLVSAACRIGFKLPTGRRAALLAAASLADAVSQALATADPISSRSSARLLAPVGRLHILPRPGLSVQFGHCDRLPSLPCVLLLGNAVFNTGAEATAARVGFDSGAGAQCERLAEQRAPDAAESGRLFHFAPAAPLRVALQHCRLGASGSFRLPADGRFRYWLERTK</sequence>
<evidence type="ECO:0000256" key="1">
    <source>
        <dbReference type="PROSITE-ProRule" id="PRU00023"/>
    </source>
</evidence>
<feature type="region of interest" description="Disordered" evidence="2">
    <location>
        <begin position="80"/>
        <end position="127"/>
    </location>
</feature>
<dbReference type="PROSITE" id="PS50088">
    <property type="entry name" value="ANK_REPEAT"/>
    <property type="match status" value="1"/>
</dbReference>